<dbReference type="Pfam" id="PF01068">
    <property type="entry name" value="DNA_ligase_A_M"/>
    <property type="match status" value="1"/>
</dbReference>
<feature type="region of interest" description="Disordered" evidence="1">
    <location>
        <begin position="75"/>
        <end position="113"/>
    </location>
</feature>
<feature type="domain" description="ATP-dependent DNA ligase family profile" evidence="2">
    <location>
        <begin position="6"/>
        <end position="76"/>
    </location>
</feature>
<dbReference type="Gene3D" id="3.30.470.30">
    <property type="entry name" value="DNA ligase/mRNA capping enzyme"/>
    <property type="match status" value="1"/>
</dbReference>
<feature type="compositionally biased region" description="Low complexity" evidence="1">
    <location>
        <begin position="84"/>
        <end position="103"/>
    </location>
</feature>
<reference evidence="3 4" key="1">
    <citation type="submission" date="2019-07" db="EMBL/GenBank/DDBJ databases">
        <title>Whole genome shotgun sequence of Reyranella soli NBRC 108950.</title>
        <authorList>
            <person name="Hosoyama A."/>
            <person name="Uohara A."/>
            <person name="Ohji S."/>
            <person name="Ichikawa N."/>
        </authorList>
    </citation>
    <scope>NUCLEOTIDE SEQUENCE [LARGE SCALE GENOMIC DNA]</scope>
    <source>
        <strain evidence="3 4">NBRC 108950</strain>
    </source>
</reference>
<dbReference type="GO" id="GO:0006281">
    <property type="term" value="P:DNA repair"/>
    <property type="evidence" value="ECO:0007669"/>
    <property type="project" value="InterPro"/>
</dbReference>
<accession>A0A512NSK8</accession>
<dbReference type="AlphaFoldDB" id="A0A512NSK8"/>
<dbReference type="Proteomes" id="UP000321058">
    <property type="component" value="Unassembled WGS sequence"/>
</dbReference>
<proteinExistence type="predicted"/>
<dbReference type="Gene3D" id="3.30.1490.70">
    <property type="match status" value="1"/>
</dbReference>
<sequence>MDEGETDQLVFYAFDLLFLDGASTASLPLVERKAKLKRLFRRKVAGLLYSEHVTGDGPKFRAQACKLGLEGAISKPIGRMPRPTAGSGSSRSASTARNSWSSAGLTPRVAGRTSARCCWATTPRTGG</sequence>
<keyword evidence="4" id="KW-1185">Reference proteome</keyword>
<dbReference type="EMBL" id="BKAJ01000274">
    <property type="protein sequence ID" value="GEP61933.1"/>
    <property type="molecule type" value="Genomic_DNA"/>
</dbReference>
<dbReference type="GO" id="GO:0006310">
    <property type="term" value="P:DNA recombination"/>
    <property type="evidence" value="ECO:0007669"/>
    <property type="project" value="InterPro"/>
</dbReference>
<organism evidence="3 4">
    <name type="scientific">Reyranella soli</name>
    <dbReference type="NCBI Taxonomy" id="1230389"/>
    <lineage>
        <taxon>Bacteria</taxon>
        <taxon>Pseudomonadati</taxon>
        <taxon>Pseudomonadota</taxon>
        <taxon>Alphaproteobacteria</taxon>
        <taxon>Hyphomicrobiales</taxon>
        <taxon>Reyranellaceae</taxon>
        <taxon>Reyranella</taxon>
    </lineage>
</organism>
<comment type="caution">
    <text evidence="3">The sequence shown here is derived from an EMBL/GenBank/DDBJ whole genome shotgun (WGS) entry which is preliminary data.</text>
</comment>
<evidence type="ECO:0000313" key="3">
    <source>
        <dbReference type="EMBL" id="GEP61933.1"/>
    </source>
</evidence>
<protein>
    <recommendedName>
        <fullName evidence="2">ATP-dependent DNA ligase family profile domain-containing protein</fullName>
    </recommendedName>
</protein>
<evidence type="ECO:0000256" key="1">
    <source>
        <dbReference type="SAM" id="MobiDB-lite"/>
    </source>
</evidence>
<dbReference type="SUPFAM" id="SSF56091">
    <property type="entry name" value="DNA ligase/mRNA capping enzyme, catalytic domain"/>
    <property type="match status" value="1"/>
</dbReference>
<evidence type="ECO:0000259" key="2">
    <source>
        <dbReference type="Pfam" id="PF01068"/>
    </source>
</evidence>
<evidence type="ECO:0000313" key="4">
    <source>
        <dbReference type="Proteomes" id="UP000321058"/>
    </source>
</evidence>
<dbReference type="GO" id="GO:0005524">
    <property type="term" value="F:ATP binding"/>
    <property type="evidence" value="ECO:0007669"/>
    <property type="project" value="InterPro"/>
</dbReference>
<name>A0A512NSK8_9HYPH</name>
<dbReference type="GO" id="GO:0003910">
    <property type="term" value="F:DNA ligase (ATP) activity"/>
    <property type="evidence" value="ECO:0007669"/>
    <property type="project" value="InterPro"/>
</dbReference>
<dbReference type="InterPro" id="IPR012310">
    <property type="entry name" value="DNA_ligase_ATP-dep_cent"/>
</dbReference>
<gene>
    <name evidence="3" type="ORF">RSO01_90990</name>
</gene>